<feature type="compositionally biased region" description="Gly residues" evidence="1">
    <location>
        <begin position="27"/>
        <end position="37"/>
    </location>
</feature>
<proteinExistence type="predicted"/>
<dbReference type="GO" id="GO:0005771">
    <property type="term" value="C:multivesicular body"/>
    <property type="evidence" value="ECO:0007669"/>
    <property type="project" value="TreeGrafter"/>
</dbReference>
<gene>
    <name evidence="2" type="ORF">NEOLI_002517</name>
</gene>
<dbReference type="GO" id="GO:0000815">
    <property type="term" value="C:ESCRT III complex"/>
    <property type="evidence" value="ECO:0007669"/>
    <property type="project" value="TreeGrafter"/>
</dbReference>
<dbReference type="GO" id="GO:0032511">
    <property type="term" value="P:late endosome to vacuole transport via multivesicular body sorting pathway"/>
    <property type="evidence" value="ECO:0007669"/>
    <property type="project" value="TreeGrafter"/>
</dbReference>
<dbReference type="PANTHER" id="PTHR22761:SF18">
    <property type="entry name" value="SORTING PROTEIN SNF7 FAMILY PROTEIN, PUTATIVE (AFU_ORTHOLOGUE AFUA_2G16692)-RELATED"/>
    <property type="match status" value="1"/>
</dbReference>
<dbReference type="PANTHER" id="PTHR22761">
    <property type="entry name" value="CHARGED MULTIVESICULAR BODY PROTEIN"/>
    <property type="match status" value="1"/>
</dbReference>
<accession>A0A1U7LI83</accession>
<protein>
    <recommendedName>
        <fullName evidence="4">Charged multivesicular body protein 6</fullName>
    </recommendedName>
</protein>
<dbReference type="InterPro" id="IPR005024">
    <property type="entry name" value="Snf7_fam"/>
</dbReference>
<reference evidence="2 3" key="1">
    <citation type="submission" date="2016-04" db="EMBL/GenBank/DDBJ databases">
        <title>Evolutionary innovation and constraint leading to complex multicellularity in the Ascomycota.</title>
        <authorList>
            <person name="Cisse O."/>
            <person name="Nguyen A."/>
            <person name="Hewitt D.A."/>
            <person name="Jedd G."/>
            <person name="Stajich J.E."/>
        </authorList>
    </citation>
    <scope>NUCLEOTIDE SEQUENCE [LARGE SCALE GENOMIC DNA]</scope>
    <source>
        <strain evidence="2 3">DAH-3</strain>
    </source>
</reference>
<evidence type="ECO:0000313" key="3">
    <source>
        <dbReference type="Proteomes" id="UP000186594"/>
    </source>
</evidence>
<sequence length="339" mass="35798">RGPPAPAPARCRPRARPLRARAEPREGGCGAAGGGGAGAAVVPGPRPLVRHVCGPAAPPGACAAPLRARRARAADLSVARHAPRCARPRRTPCSARALLTAQTIKLAPGSPSGALTTIALTTISPLDSSVAQLKNTQLLLHAQIDSLVEQLDRHAAKARLAVAKQQKTLALACLRSRRSVDAALLKRTDALDHIDTVLLKIEQALANVELVKAVETGTLVLENIMAQIGGIERVQDVMDQAKMGIDDVDEMGRVISQVDEVTDEELLDELAALDTKQSAELAGPLELTEPDKSAELAEPLELTEPDTEQSALELRLSNLNVNPKLQPDPKKMAIAEIAL</sequence>
<keyword evidence="3" id="KW-1185">Reference proteome</keyword>
<dbReference type="Pfam" id="PF03357">
    <property type="entry name" value="Snf7"/>
    <property type="match status" value="1"/>
</dbReference>
<comment type="caution">
    <text evidence="2">The sequence shown here is derived from an EMBL/GenBank/DDBJ whole genome shotgun (WGS) entry which is preliminary data.</text>
</comment>
<dbReference type="OrthoDB" id="10250120at2759"/>
<dbReference type="STRING" id="1198029.A0A1U7LI83"/>
<evidence type="ECO:0000313" key="2">
    <source>
        <dbReference type="EMBL" id="OLL22338.1"/>
    </source>
</evidence>
<evidence type="ECO:0008006" key="4">
    <source>
        <dbReference type="Google" id="ProtNLM"/>
    </source>
</evidence>
<feature type="region of interest" description="Disordered" evidence="1">
    <location>
        <begin position="1"/>
        <end position="37"/>
    </location>
</feature>
<dbReference type="Gene3D" id="6.10.140.1230">
    <property type="match status" value="1"/>
</dbReference>
<dbReference type="GO" id="GO:0009898">
    <property type="term" value="C:cytoplasmic side of plasma membrane"/>
    <property type="evidence" value="ECO:0007669"/>
    <property type="project" value="TreeGrafter"/>
</dbReference>
<dbReference type="GO" id="GO:0006900">
    <property type="term" value="P:vesicle budding from membrane"/>
    <property type="evidence" value="ECO:0007669"/>
    <property type="project" value="TreeGrafter"/>
</dbReference>
<feature type="non-terminal residue" evidence="2">
    <location>
        <position position="1"/>
    </location>
</feature>
<evidence type="ECO:0000256" key="1">
    <source>
        <dbReference type="SAM" id="MobiDB-lite"/>
    </source>
</evidence>
<dbReference type="AlphaFoldDB" id="A0A1U7LI83"/>
<organism evidence="2 3">
    <name type="scientific">Neolecta irregularis (strain DAH-3)</name>
    <dbReference type="NCBI Taxonomy" id="1198029"/>
    <lineage>
        <taxon>Eukaryota</taxon>
        <taxon>Fungi</taxon>
        <taxon>Dikarya</taxon>
        <taxon>Ascomycota</taxon>
        <taxon>Taphrinomycotina</taxon>
        <taxon>Neolectales</taxon>
        <taxon>Neolectaceae</taxon>
        <taxon>Neolecta</taxon>
    </lineage>
</organism>
<dbReference type="Proteomes" id="UP000186594">
    <property type="component" value="Unassembled WGS sequence"/>
</dbReference>
<dbReference type="EMBL" id="LXFE01003465">
    <property type="protein sequence ID" value="OLL22338.1"/>
    <property type="molecule type" value="Genomic_DNA"/>
</dbReference>
<name>A0A1U7LI83_NEOID</name>